<gene>
    <name evidence="24" type="ORF">MSYG_0081</name>
</gene>
<dbReference type="InterPro" id="IPR000719">
    <property type="entry name" value="Prot_kinase_dom"/>
</dbReference>
<dbReference type="Gene3D" id="1.20.1440.180">
    <property type="entry name" value="KEN domain"/>
    <property type="match status" value="1"/>
</dbReference>
<keyword evidence="14 20" id="KW-1133">Transmembrane helix</keyword>
<feature type="chain" id="PRO_5013269346" description="non-specific serine/threonine protein kinase" evidence="21">
    <location>
        <begin position="21"/>
        <end position="1072"/>
    </location>
</feature>
<dbReference type="GO" id="GO:0051082">
    <property type="term" value="F:unfolded protein binding"/>
    <property type="evidence" value="ECO:0007669"/>
    <property type="project" value="TreeGrafter"/>
</dbReference>
<reference evidence="25" key="1">
    <citation type="journal article" date="2017" name="Nucleic Acids Res.">
        <title>Proteogenomics produces comprehensive and highly accurate protein-coding gene annotation in a complete genome assembly of Malassezia sympodialis.</title>
        <authorList>
            <person name="Zhu Y."/>
            <person name="Engstroem P.G."/>
            <person name="Tellgren-Roth C."/>
            <person name="Baudo C.D."/>
            <person name="Kennell J.C."/>
            <person name="Sun S."/>
            <person name="Billmyre R.B."/>
            <person name="Schroeder M.S."/>
            <person name="Andersson A."/>
            <person name="Holm T."/>
            <person name="Sigurgeirsson B."/>
            <person name="Wu G."/>
            <person name="Sankaranarayanan S.R."/>
            <person name="Siddharthan R."/>
            <person name="Sanyal K."/>
            <person name="Lundeberg J."/>
            <person name="Nystedt B."/>
            <person name="Boekhout T."/>
            <person name="Dawson T.L. Jr."/>
            <person name="Heitman J."/>
            <person name="Scheynius A."/>
            <person name="Lehtioe J."/>
        </authorList>
    </citation>
    <scope>NUCLEOTIDE SEQUENCE [LARGE SCALE GENOMIC DNA]</scope>
    <source>
        <strain evidence="25">ATCC 42132</strain>
    </source>
</reference>
<evidence type="ECO:0000256" key="16">
    <source>
        <dbReference type="ARBA" id="ARBA00023180"/>
    </source>
</evidence>
<evidence type="ECO:0000256" key="10">
    <source>
        <dbReference type="ARBA" id="ARBA00022777"/>
    </source>
</evidence>
<dbReference type="InterPro" id="IPR011009">
    <property type="entry name" value="Kinase-like_dom_sf"/>
</dbReference>
<dbReference type="InterPro" id="IPR011047">
    <property type="entry name" value="Quinoprotein_ADH-like_sf"/>
</dbReference>
<keyword evidence="9" id="KW-0547">Nucleotide-binding</keyword>
<name>A0A1M7ZZY3_MALS4</name>
<dbReference type="Gene3D" id="3.30.200.20">
    <property type="entry name" value="Phosphorylase Kinase, domain 1"/>
    <property type="match status" value="1"/>
</dbReference>
<evidence type="ECO:0000256" key="19">
    <source>
        <dbReference type="SAM" id="MobiDB-lite"/>
    </source>
</evidence>
<dbReference type="GO" id="GO:0036498">
    <property type="term" value="P:IRE1-mediated unfolded protein response"/>
    <property type="evidence" value="ECO:0007669"/>
    <property type="project" value="UniProtKB-ARBA"/>
</dbReference>
<feature type="transmembrane region" description="Helical" evidence="20">
    <location>
        <begin position="479"/>
        <end position="501"/>
    </location>
</feature>
<keyword evidence="16" id="KW-0325">Glycoprotein</keyword>
<dbReference type="InterPro" id="IPR008271">
    <property type="entry name" value="Ser/Thr_kinase_AS"/>
</dbReference>
<keyword evidence="11" id="KW-0378">Hydrolase</keyword>
<keyword evidence="13" id="KW-0460">Magnesium</keyword>
<keyword evidence="10 24" id="KW-0418">Kinase</keyword>
<keyword evidence="12" id="KW-0067">ATP-binding</keyword>
<evidence type="ECO:0000313" key="25">
    <source>
        <dbReference type="Proteomes" id="UP000186303"/>
    </source>
</evidence>
<evidence type="ECO:0000256" key="15">
    <source>
        <dbReference type="ARBA" id="ARBA00023136"/>
    </source>
</evidence>
<dbReference type="PROSITE" id="PS51392">
    <property type="entry name" value="KEN"/>
    <property type="match status" value="1"/>
</dbReference>
<dbReference type="Gene3D" id="2.130.10.10">
    <property type="entry name" value="YVTN repeat-like/Quinoprotein amine dehydrogenase"/>
    <property type="match status" value="1"/>
</dbReference>
<dbReference type="PROSITE" id="PS50011">
    <property type="entry name" value="PROTEIN_KINASE_DOM"/>
    <property type="match status" value="1"/>
</dbReference>
<proteinExistence type="predicted"/>
<evidence type="ECO:0000256" key="13">
    <source>
        <dbReference type="ARBA" id="ARBA00022842"/>
    </source>
</evidence>
<dbReference type="InterPro" id="IPR010513">
    <property type="entry name" value="KEN_dom"/>
</dbReference>
<feature type="signal peptide" evidence="21">
    <location>
        <begin position="1"/>
        <end position="20"/>
    </location>
</feature>
<dbReference type="GO" id="GO:0046872">
    <property type="term" value="F:metal ion binding"/>
    <property type="evidence" value="ECO:0007669"/>
    <property type="project" value="UniProtKB-KW"/>
</dbReference>
<dbReference type="EC" id="2.7.11.1" evidence="3"/>
<keyword evidence="25" id="KW-1185">Reference proteome</keyword>
<feature type="domain" description="Protein kinase" evidence="22">
    <location>
        <begin position="660"/>
        <end position="930"/>
    </location>
</feature>
<evidence type="ECO:0000259" key="22">
    <source>
        <dbReference type="PROSITE" id="PS50011"/>
    </source>
</evidence>
<evidence type="ECO:0000259" key="23">
    <source>
        <dbReference type="PROSITE" id="PS51392"/>
    </source>
</evidence>
<comment type="subcellular location">
    <subcellularLocation>
        <location evidence="2">Membrane</location>
        <topology evidence="2">Single-pass type I membrane protein</topology>
    </subcellularLocation>
</comment>
<dbReference type="GO" id="GO:0004521">
    <property type="term" value="F:RNA endonuclease activity"/>
    <property type="evidence" value="ECO:0007669"/>
    <property type="project" value="InterPro"/>
</dbReference>
<dbReference type="GO" id="GO:0016787">
    <property type="term" value="F:hydrolase activity"/>
    <property type="evidence" value="ECO:0007669"/>
    <property type="project" value="UniProtKB-KW"/>
</dbReference>
<feature type="domain" description="KEN" evidence="23">
    <location>
        <begin position="933"/>
        <end position="1066"/>
    </location>
</feature>
<dbReference type="GO" id="GO:1990604">
    <property type="term" value="C:IRE1-TRAF2-ASK1 complex"/>
    <property type="evidence" value="ECO:0007669"/>
    <property type="project" value="TreeGrafter"/>
</dbReference>
<dbReference type="GO" id="GO:0004674">
    <property type="term" value="F:protein serine/threonine kinase activity"/>
    <property type="evidence" value="ECO:0007669"/>
    <property type="project" value="UniProtKB-KW"/>
</dbReference>
<comment type="cofactor">
    <cofactor evidence="1">
        <name>Mg(2+)</name>
        <dbReference type="ChEBI" id="CHEBI:18420"/>
    </cofactor>
</comment>
<evidence type="ECO:0000256" key="3">
    <source>
        <dbReference type="ARBA" id="ARBA00012513"/>
    </source>
</evidence>
<feature type="region of interest" description="Disordered" evidence="19">
    <location>
        <begin position="525"/>
        <end position="635"/>
    </location>
</feature>
<evidence type="ECO:0000256" key="1">
    <source>
        <dbReference type="ARBA" id="ARBA00001946"/>
    </source>
</evidence>
<feature type="compositionally biased region" description="Basic and acidic residues" evidence="19">
    <location>
        <begin position="537"/>
        <end position="552"/>
    </location>
</feature>
<dbReference type="Pfam" id="PF06479">
    <property type="entry name" value="Ribonuc_2-5A"/>
    <property type="match status" value="1"/>
</dbReference>
<keyword evidence="8 21" id="KW-0732">Signal</keyword>
<evidence type="ECO:0000256" key="4">
    <source>
        <dbReference type="ARBA" id="ARBA00022527"/>
    </source>
</evidence>
<dbReference type="PROSITE" id="PS00108">
    <property type="entry name" value="PROTEIN_KINASE_ST"/>
    <property type="match status" value="1"/>
</dbReference>
<dbReference type="GO" id="GO:0070059">
    <property type="term" value="P:intrinsic apoptotic signaling pathway in response to endoplasmic reticulum stress"/>
    <property type="evidence" value="ECO:0007669"/>
    <property type="project" value="TreeGrafter"/>
</dbReference>
<evidence type="ECO:0000256" key="18">
    <source>
        <dbReference type="ARBA" id="ARBA00048977"/>
    </source>
</evidence>
<accession>A0A1M7ZZY3</accession>
<feature type="region of interest" description="Disordered" evidence="19">
    <location>
        <begin position="201"/>
        <end position="223"/>
    </location>
</feature>
<keyword evidence="4" id="KW-0723">Serine/threonine-protein kinase</keyword>
<dbReference type="AlphaFoldDB" id="A0A1M7ZZY3"/>
<sequence length="1072" mass="118139">MRVGVLVALVVSALSAVVYGASERSIAQAHTDAHLPYAVLPPEPLAVHDLELSNVLLVTSIDGALHGLDRTSGRELWSLASSTKYNEFEPLVSSTYDSRTVEQLARDAMTYSDPTLIQALQGTGIYIVEPSSGGDLYLLRIPSGAPHPQLEKLPFSLPDLVTLSPFSLSSDDTRIFVAEKRTSLVELNVFTGNIRALYSSGESATMPAEARTPPSYSSADHSYEGDLPDDGALESPWVYIGRTEYTLRVHVRDQPHSMQTLHFRAYTPNRADQDVVVLWQQTLQPADHRAILTSPQNSTLVCFDLRLARNPSRFTSQPIPPVLWSSTLASEAIDVFDVVFAPPPISSLDAPLLRPVIVPHSAGILPAILDRQSQPQRSDSLAGAFLGVSPQGSLFAMGSGRYPLVEFAESAAVLHPNKPLSELPLSSPAAGLLRPWIGGYQVPQVTVANHIPRLGGPVAVPLLAAPPEPVRSMRLSKRLLAQLFALLALVLIMLRGAYLIWRDSRPVLMSTASLTFDDSKALGAKPDSAEVKTAVSKPDDTQDTHLPAEDAGPRATETIDETLSSAADLASADNDLKKKRRRRGKRAGAAVSARQTRREGSQEAAQDVSTNIKPSNSSTFNTSETKPESDATSSSIEAAASGTLKAPGSVSGSSQPKSLQISEQVLGYGSSGTVVFRGTFQGRAVAVKRLLRDFVEMASKEVSLLQSADNHPNVIRYFCQELTPNFLYIALEQCPASLADLVERPLEHDELASLLEPREALRQITAGLQHLHSLSIVHRDIKPQNILVTLTSTQRLRFLLSDFGLSKRIDNMVNSTVSQSIQAGGTVGWRAPELLQAQTLSQKGLGSRLTRAVDIFSLGCVAFYLFTRGDHPFGEQYEREIRILQHQADLSALEKFSDDTIEAQSLIENMIQERPNLRPTAVEVMRHPFFWSAQQRLTFLQDVSDRFEMLERDPPAMAIELLERDAVAIVGTDWRKRFDRGFLDDLGKFRSYNPASVQDLLRVIRNKKHHFNDMPVALKKSLSPMPEGFLMYFTRRFPHLFLHVYQVLMNLPLLRSEPTFRHYYEADVMSFH</sequence>
<dbReference type="STRING" id="1230383.A0A1M7ZZY3"/>
<dbReference type="SMART" id="SM00220">
    <property type="entry name" value="S_TKc"/>
    <property type="match status" value="1"/>
</dbReference>
<evidence type="ECO:0000256" key="11">
    <source>
        <dbReference type="ARBA" id="ARBA00022801"/>
    </source>
</evidence>
<dbReference type="PANTHER" id="PTHR13954">
    <property type="entry name" value="IRE1-RELATED"/>
    <property type="match status" value="1"/>
</dbReference>
<dbReference type="Proteomes" id="UP000186303">
    <property type="component" value="Chromosome 1"/>
</dbReference>
<keyword evidence="6 20" id="KW-0812">Transmembrane</keyword>
<evidence type="ECO:0000256" key="14">
    <source>
        <dbReference type="ARBA" id="ARBA00022989"/>
    </source>
</evidence>
<dbReference type="PANTHER" id="PTHR13954:SF6">
    <property type="entry name" value="NON-SPECIFIC SERINE_THREONINE PROTEIN KINASE"/>
    <property type="match status" value="1"/>
</dbReference>
<evidence type="ECO:0000256" key="5">
    <source>
        <dbReference type="ARBA" id="ARBA00022679"/>
    </source>
</evidence>
<dbReference type="Pfam" id="PF00069">
    <property type="entry name" value="Pkinase"/>
    <property type="match status" value="1"/>
</dbReference>
<evidence type="ECO:0000256" key="9">
    <source>
        <dbReference type="ARBA" id="ARBA00022741"/>
    </source>
</evidence>
<feature type="compositionally biased region" description="Basic residues" evidence="19">
    <location>
        <begin position="577"/>
        <end position="586"/>
    </location>
</feature>
<dbReference type="SUPFAM" id="SSF56112">
    <property type="entry name" value="Protein kinase-like (PK-like)"/>
    <property type="match status" value="1"/>
</dbReference>
<dbReference type="CDD" id="cd10422">
    <property type="entry name" value="RNase_Ire1"/>
    <property type="match status" value="1"/>
</dbReference>
<evidence type="ECO:0000256" key="21">
    <source>
        <dbReference type="SAM" id="SignalP"/>
    </source>
</evidence>
<dbReference type="Gene3D" id="1.10.510.10">
    <property type="entry name" value="Transferase(Phosphotransferase) domain 1"/>
    <property type="match status" value="1"/>
</dbReference>
<dbReference type="OrthoDB" id="63989at2759"/>
<evidence type="ECO:0000313" key="24">
    <source>
        <dbReference type="EMBL" id="SHO75748.1"/>
    </source>
</evidence>
<evidence type="ECO:0000256" key="20">
    <source>
        <dbReference type="SAM" id="Phobius"/>
    </source>
</evidence>
<feature type="compositionally biased region" description="Polar residues" evidence="19">
    <location>
        <begin position="603"/>
        <end position="635"/>
    </location>
</feature>
<dbReference type="VEuPathDB" id="FungiDB:MSYG_0081"/>
<evidence type="ECO:0000256" key="7">
    <source>
        <dbReference type="ARBA" id="ARBA00022723"/>
    </source>
</evidence>
<comment type="catalytic activity">
    <reaction evidence="18">
        <text>L-seryl-[protein] + ATP = O-phospho-L-seryl-[protein] + ADP + H(+)</text>
        <dbReference type="Rhea" id="RHEA:17989"/>
        <dbReference type="Rhea" id="RHEA-COMP:9863"/>
        <dbReference type="Rhea" id="RHEA-COMP:11604"/>
        <dbReference type="ChEBI" id="CHEBI:15378"/>
        <dbReference type="ChEBI" id="CHEBI:29999"/>
        <dbReference type="ChEBI" id="CHEBI:30616"/>
        <dbReference type="ChEBI" id="CHEBI:83421"/>
        <dbReference type="ChEBI" id="CHEBI:456216"/>
        <dbReference type="EC" id="2.7.11.1"/>
    </reaction>
    <physiologicalReaction direction="left-to-right" evidence="18">
        <dbReference type="Rhea" id="RHEA:17990"/>
    </physiologicalReaction>
</comment>
<evidence type="ECO:0000256" key="12">
    <source>
        <dbReference type="ARBA" id="ARBA00022840"/>
    </source>
</evidence>
<evidence type="ECO:0000256" key="2">
    <source>
        <dbReference type="ARBA" id="ARBA00004479"/>
    </source>
</evidence>
<feature type="compositionally biased region" description="Low complexity" evidence="19">
    <location>
        <begin position="563"/>
        <end position="573"/>
    </location>
</feature>
<dbReference type="SUPFAM" id="SSF50998">
    <property type="entry name" value="Quinoprotein alcohol dehydrogenase-like"/>
    <property type="match status" value="1"/>
</dbReference>
<dbReference type="EMBL" id="LT671821">
    <property type="protein sequence ID" value="SHO75748.1"/>
    <property type="molecule type" value="Genomic_DNA"/>
</dbReference>
<dbReference type="FunFam" id="3.30.200.20:FF:000077">
    <property type="entry name" value="Putative Serine/threonine-protein kinase/endoribonuclease IRE1"/>
    <property type="match status" value="1"/>
</dbReference>
<dbReference type="GO" id="GO:0006397">
    <property type="term" value="P:mRNA processing"/>
    <property type="evidence" value="ECO:0007669"/>
    <property type="project" value="InterPro"/>
</dbReference>
<organism evidence="24 25">
    <name type="scientific">Malassezia sympodialis (strain ATCC 42132)</name>
    <name type="common">Atopic eczema-associated yeast</name>
    <dbReference type="NCBI Taxonomy" id="1230383"/>
    <lineage>
        <taxon>Eukaryota</taxon>
        <taxon>Fungi</taxon>
        <taxon>Dikarya</taxon>
        <taxon>Basidiomycota</taxon>
        <taxon>Ustilaginomycotina</taxon>
        <taxon>Malasseziomycetes</taxon>
        <taxon>Malasseziales</taxon>
        <taxon>Malasseziaceae</taxon>
        <taxon>Malassezia</taxon>
    </lineage>
</organism>
<keyword evidence="15 20" id="KW-0472">Membrane</keyword>
<comment type="catalytic activity">
    <reaction evidence="17">
        <text>L-threonyl-[protein] + ATP = O-phospho-L-threonyl-[protein] + ADP + H(+)</text>
        <dbReference type="Rhea" id="RHEA:46608"/>
        <dbReference type="Rhea" id="RHEA-COMP:11060"/>
        <dbReference type="Rhea" id="RHEA-COMP:11605"/>
        <dbReference type="ChEBI" id="CHEBI:15378"/>
        <dbReference type="ChEBI" id="CHEBI:30013"/>
        <dbReference type="ChEBI" id="CHEBI:30616"/>
        <dbReference type="ChEBI" id="CHEBI:61977"/>
        <dbReference type="ChEBI" id="CHEBI:456216"/>
        <dbReference type="EC" id="2.7.11.1"/>
    </reaction>
    <physiologicalReaction direction="left-to-right" evidence="17">
        <dbReference type="Rhea" id="RHEA:46609"/>
    </physiologicalReaction>
</comment>
<evidence type="ECO:0000256" key="17">
    <source>
        <dbReference type="ARBA" id="ARBA00048659"/>
    </source>
</evidence>
<protein>
    <recommendedName>
        <fullName evidence="3">non-specific serine/threonine protein kinase</fullName>
        <ecNumber evidence="3">2.7.11.1</ecNumber>
    </recommendedName>
</protein>
<dbReference type="InterPro" id="IPR015943">
    <property type="entry name" value="WD40/YVTN_repeat-like_dom_sf"/>
</dbReference>
<dbReference type="FunFam" id="1.10.510.10:FF:000572">
    <property type="entry name" value="Serine/threonine-protein kinase/endoribonuclease IRE1"/>
    <property type="match status" value="1"/>
</dbReference>
<dbReference type="SMART" id="SM00580">
    <property type="entry name" value="PUG"/>
    <property type="match status" value="1"/>
</dbReference>
<dbReference type="OMA" id="YAMSSHR"/>
<keyword evidence="7" id="KW-0479">Metal-binding</keyword>
<evidence type="ECO:0000256" key="8">
    <source>
        <dbReference type="ARBA" id="ARBA00022729"/>
    </source>
</evidence>
<evidence type="ECO:0000256" key="6">
    <source>
        <dbReference type="ARBA" id="ARBA00022692"/>
    </source>
</evidence>
<dbReference type="GO" id="GO:0005524">
    <property type="term" value="F:ATP binding"/>
    <property type="evidence" value="ECO:0007669"/>
    <property type="project" value="UniProtKB-KW"/>
</dbReference>
<dbReference type="InterPro" id="IPR045133">
    <property type="entry name" value="IRE1/2-like"/>
</dbReference>
<dbReference type="InterPro" id="IPR038357">
    <property type="entry name" value="KEN_sf"/>
</dbReference>
<keyword evidence="5" id="KW-0808">Transferase</keyword>